<dbReference type="PANTHER" id="PTHR43639:SF1">
    <property type="entry name" value="SHORT-CHAIN DEHYDROGENASE_REDUCTASE FAMILY PROTEIN"/>
    <property type="match status" value="1"/>
</dbReference>
<dbReference type="PRINTS" id="PR00081">
    <property type="entry name" value="GDHRDH"/>
</dbReference>
<dbReference type="STRING" id="1715691.TA5113_00503"/>
<dbReference type="FunFam" id="3.40.50.720:FF:000084">
    <property type="entry name" value="Short-chain dehydrogenase reductase"/>
    <property type="match status" value="1"/>
</dbReference>
<dbReference type="EC" id="1.1.1.100" evidence="4"/>
<dbReference type="InterPro" id="IPR002347">
    <property type="entry name" value="SDR_fam"/>
</dbReference>
<feature type="domain" description="Ketoreductase" evidence="3">
    <location>
        <begin position="14"/>
        <end position="193"/>
    </location>
</feature>
<dbReference type="SMART" id="SM00822">
    <property type="entry name" value="PKS_KR"/>
    <property type="match status" value="1"/>
</dbReference>
<evidence type="ECO:0000256" key="2">
    <source>
        <dbReference type="ARBA" id="ARBA00023002"/>
    </source>
</evidence>
<dbReference type="GO" id="GO:0004316">
    <property type="term" value="F:3-oxoacyl-[acyl-carrier-protein] reductase (NADPH) activity"/>
    <property type="evidence" value="ECO:0007669"/>
    <property type="project" value="UniProtKB-EC"/>
</dbReference>
<name>A0A0P1ITX1_9RHOB</name>
<proteinExistence type="inferred from homology"/>
<dbReference type="Pfam" id="PF13561">
    <property type="entry name" value="adh_short_C2"/>
    <property type="match status" value="1"/>
</dbReference>
<dbReference type="PRINTS" id="PR00080">
    <property type="entry name" value="SDRFAMILY"/>
</dbReference>
<dbReference type="OrthoDB" id="9789398at2"/>
<sequence length="257" mass="27556">MTEPMATFHDLSGKSVFITGGGAGIGAFLTDGFMAQGAKVGFVGRSDATAFCDEMEAKHGVRPLFIQCDITDIEALKAAMDKCAEAHGTITALVNNAANDKRHDTLDVDEEFWDWSQSINLKAYFFACQHAIAGMKSVGGGAIINFTSISYMMGNTGYPAYTTANSGINGMTRSLAREFGADRIRVNALAPGWVLTDKQKEMWVTPEALEEHMKRQCLQDTLDPQDVVGATLFLASDTSKMMTGQAMVVDGGVVVTG</sequence>
<evidence type="ECO:0000313" key="4">
    <source>
        <dbReference type="EMBL" id="CUK24655.1"/>
    </source>
</evidence>
<dbReference type="PANTHER" id="PTHR43639">
    <property type="entry name" value="OXIDOREDUCTASE, SHORT-CHAIN DEHYDROGENASE/REDUCTASE FAMILY (AFU_ORTHOLOGUE AFUA_5G02870)"/>
    <property type="match status" value="1"/>
</dbReference>
<organism evidence="4 5">
    <name type="scientific">Cognatishimia activa</name>
    <dbReference type="NCBI Taxonomy" id="1715691"/>
    <lineage>
        <taxon>Bacteria</taxon>
        <taxon>Pseudomonadati</taxon>
        <taxon>Pseudomonadota</taxon>
        <taxon>Alphaproteobacteria</taxon>
        <taxon>Rhodobacterales</taxon>
        <taxon>Paracoccaceae</taxon>
        <taxon>Cognatishimia</taxon>
    </lineage>
</organism>
<dbReference type="RefSeq" id="WP_058313644.1">
    <property type="nucleotide sequence ID" value="NZ_CYTO01000004.1"/>
</dbReference>
<dbReference type="EMBL" id="CYUE01000002">
    <property type="protein sequence ID" value="CUK24655.1"/>
    <property type="molecule type" value="Genomic_DNA"/>
</dbReference>
<dbReference type="Gene3D" id="3.40.50.720">
    <property type="entry name" value="NAD(P)-binding Rossmann-like Domain"/>
    <property type="match status" value="1"/>
</dbReference>
<reference evidence="5" key="1">
    <citation type="submission" date="2015-09" db="EMBL/GenBank/DDBJ databases">
        <authorList>
            <person name="Rodrigo-Torres Lidia"/>
            <person name="Arahal R.David."/>
        </authorList>
    </citation>
    <scope>NUCLEOTIDE SEQUENCE [LARGE SCALE GENOMIC DNA]</scope>
    <source>
        <strain evidence="5">CECT 5114</strain>
    </source>
</reference>
<accession>A0A0P1ITX1</accession>
<gene>
    <name evidence="4" type="primary">fabG_1</name>
    <name evidence="4" type="ORF">TA5114_00440</name>
</gene>
<dbReference type="InterPro" id="IPR057326">
    <property type="entry name" value="KR_dom"/>
</dbReference>
<dbReference type="AlphaFoldDB" id="A0A0P1ITX1"/>
<keyword evidence="2 4" id="KW-0560">Oxidoreductase</keyword>
<dbReference type="SUPFAM" id="SSF51735">
    <property type="entry name" value="NAD(P)-binding Rossmann-fold domains"/>
    <property type="match status" value="1"/>
</dbReference>
<keyword evidence="5" id="KW-1185">Reference proteome</keyword>
<comment type="similarity">
    <text evidence="1">Belongs to the short-chain dehydrogenases/reductases (SDR) family.</text>
</comment>
<dbReference type="CDD" id="cd05233">
    <property type="entry name" value="SDR_c"/>
    <property type="match status" value="1"/>
</dbReference>
<evidence type="ECO:0000256" key="1">
    <source>
        <dbReference type="ARBA" id="ARBA00006484"/>
    </source>
</evidence>
<protein>
    <submittedName>
        <fullName evidence="4">3-oxoacyl-[acyl-carrier-protein] reductase FabG</fullName>
        <ecNumber evidence="4">1.1.1.100</ecNumber>
    </submittedName>
</protein>
<evidence type="ECO:0000259" key="3">
    <source>
        <dbReference type="SMART" id="SM00822"/>
    </source>
</evidence>
<evidence type="ECO:0000313" key="5">
    <source>
        <dbReference type="Proteomes" id="UP000051184"/>
    </source>
</evidence>
<dbReference type="InterPro" id="IPR036291">
    <property type="entry name" value="NAD(P)-bd_dom_sf"/>
</dbReference>
<dbReference type="Proteomes" id="UP000051184">
    <property type="component" value="Unassembled WGS sequence"/>
</dbReference>